<organism evidence="2 3">
    <name type="scientific">Collybia nuda</name>
    <dbReference type="NCBI Taxonomy" id="64659"/>
    <lineage>
        <taxon>Eukaryota</taxon>
        <taxon>Fungi</taxon>
        <taxon>Dikarya</taxon>
        <taxon>Basidiomycota</taxon>
        <taxon>Agaricomycotina</taxon>
        <taxon>Agaricomycetes</taxon>
        <taxon>Agaricomycetidae</taxon>
        <taxon>Agaricales</taxon>
        <taxon>Tricholomatineae</taxon>
        <taxon>Clitocybaceae</taxon>
        <taxon>Collybia</taxon>
    </lineage>
</organism>
<sequence>MASQSILRTLQSPSRAMIMPASTRSILKRPEPLPLSPNPFPFSTTFSVVLSSAKPSPHVHFPPSPAMAATFTAHSANTYDRGPIIVSPSSLDVPSWGNRIRSPCAPTFKLSDPPKRTPGAAKTPRDYNLAVPTVEDPRSPKPYRPRAGIKFDELSFRVPREARAQEGLARALTIYPRSPYPSAPITPTEDKENDSDTEVRGRTLGRWPNRSSRGSRRRSPPSRARSLEVKQKRRQNIGPHVSSPLLQHFLSPVQESPHTTRTTNPGVDSVSSESTRLSQAFWQSVSLHEGGDSLSFAFPVSPIDHHGFLASPVSILFGNKDGSLWSPGPQRKEHSRLTSNVEVSMLSPAQKRAFSKSMVASPSPNDPFSAFPSFSVALMGVSGDTIAYPPRVLVEQD</sequence>
<comment type="caution">
    <text evidence="2">The sequence shown here is derived from an EMBL/GenBank/DDBJ whole genome shotgun (WGS) entry which is preliminary data.</text>
</comment>
<dbReference type="EMBL" id="MU150277">
    <property type="protein sequence ID" value="KAF9461933.1"/>
    <property type="molecule type" value="Genomic_DNA"/>
</dbReference>
<evidence type="ECO:0000256" key="1">
    <source>
        <dbReference type="SAM" id="MobiDB-lite"/>
    </source>
</evidence>
<keyword evidence="3" id="KW-1185">Reference proteome</keyword>
<reference evidence="2" key="1">
    <citation type="submission" date="2020-11" db="EMBL/GenBank/DDBJ databases">
        <authorList>
            <consortium name="DOE Joint Genome Institute"/>
            <person name="Ahrendt S."/>
            <person name="Riley R."/>
            <person name="Andreopoulos W."/>
            <person name="Labutti K."/>
            <person name="Pangilinan J."/>
            <person name="Ruiz-Duenas F.J."/>
            <person name="Barrasa J.M."/>
            <person name="Sanchez-Garcia M."/>
            <person name="Camarero S."/>
            <person name="Miyauchi S."/>
            <person name="Serrano A."/>
            <person name="Linde D."/>
            <person name="Babiker R."/>
            <person name="Drula E."/>
            <person name="Ayuso-Fernandez I."/>
            <person name="Pacheco R."/>
            <person name="Padilla G."/>
            <person name="Ferreira P."/>
            <person name="Barriuso J."/>
            <person name="Kellner H."/>
            <person name="Castanera R."/>
            <person name="Alfaro M."/>
            <person name="Ramirez L."/>
            <person name="Pisabarro A.G."/>
            <person name="Kuo A."/>
            <person name="Tritt A."/>
            <person name="Lipzen A."/>
            <person name="He G."/>
            <person name="Yan M."/>
            <person name="Ng V."/>
            <person name="Cullen D."/>
            <person name="Martin F."/>
            <person name="Rosso M.-N."/>
            <person name="Henrissat B."/>
            <person name="Hibbett D."/>
            <person name="Martinez A.T."/>
            <person name="Grigoriev I.V."/>
        </authorList>
    </citation>
    <scope>NUCLEOTIDE SEQUENCE</scope>
    <source>
        <strain evidence="2">CBS 247.69</strain>
    </source>
</reference>
<protein>
    <submittedName>
        <fullName evidence="2">Uncharacterized protein</fullName>
    </submittedName>
</protein>
<name>A0A9P6CIK6_9AGAR</name>
<dbReference type="Proteomes" id="UP000807353">
    <property type="component" value="Unassembled WGS sequence"/>
</dbReference>
<feature type="region of interest" description="Disordered" evidence="1">
    <location>
        <begin position="173"/>
        <end position="245"/>
    </location>
</feature>
<dbReference type="OrthoDB" id="2911012at2759"/>
<evidence type="ECO:0000313" key="2">
    <source>
        <dbReference type="EMBL" id="KAF9461933.1"/>
    </source>
</evidence>
<evidence type="ECO:0000313" key="3">
    <source>
        <dbReference type="Proteomes" id="UP000807353"/>
    </source>
</evidence>
<dbReference type="AlphaFoldDB" id="A0A9P6CIK6"/>
<gene>
    <name evidence="2" type="ORF">BDZ94DRAFT_1262540</name>
</gene>
<feature type="region of interest" description="Disordered" evidence="1">
    <location>
        <begin position="105"/>
        <end position="146"/>
    </location>
</feature>
<accession>A0A9P6CIK6</accession>
<proteinExistence type="predicted"/>